<comment type="caution">
    <text evidence="1">The sequence shown here is derived from an EMBL/GenBank/DDBJ whole genome shotgun (WGS) entry which is preliminary data.</text>
</comment>
<name>A0A0F9CZ65_9ZZZZ</name>
<sequence>GNTGGSHLGKVSGTLDPWSMKIDLLIHDRIGHWTLFALLDASSSTERDWRLLGQITAAVIEATGYPQEAPRVEPLIPIAEVHPLTPLVWVWHSDGSAIDSVVADSLKGGMRIAGRRLKP</sequence>
<proteinExistence type="predicted"/>
<protein>
    <submittedName>
        <fullName evidence="1">Uncharacterized protein</fullName>
    </submittedName>
</protein>
<dbReference type="AlphaFoldDB" id="A0A0F9CZ65"/>
<organism evidence="1">
    <name type="scientific">marine sediment metagenome</name>
    <dbReference type="NCBI Taxonomy" id="412755"/>
    <lineage>
        <taxon>unclassified sequences</taxon>
        <taxon>metagenomes</taxon>
        <taxon>ecological metagenomes</taxon>
    </lineage>
</organism>
<dbReference type="EMBL" id="LAZR01044241">
    <property type="protein sequence ID" value="KKL05138.1"/>
    <property type="molecule type" value="Genomic_DNA"/>
</dbReference>
<feature type="non-terminal residue" evidence="1">
    <location>
        <position position="1"/>
    </location>
</feature>
<accession>A0A0F9CZ65</accession>
<reference evidence="1" key="1">
    <citation type="journal article" date="2015" name="Nature">
        <title>Complex archaea that bridge the gap between prokaryotes and eukaryotes.</title>
        <authorList>
            <person name="Spang A."/>
            <person name="Saw J.H."/>
            <person name="Jorgensen S.L."/>
            <person name="Zaremba-Niedzwiedzka K."/>
            <person name="Martijn J."/>
            <person name="Lind A.E."/>
            <person name="van Eijk R."/>
            <person name="Schleper C."/>
            <person name="Guy L."/>
            <person name="Ettema T.J."/>
        </authorList>
    </citation>
    <scope>NUCLEOTIDE SEQUENCE</scope>
</reference>
<evidence type="ECO:0000313" key="1">
    <source>
        <dbReference type="EMBL" id="KKL05138.1"/>
    </source>
</evidence>
<gene>
    <name evidence="1" type="ORF">LCGC14_2609030</name>
</gene>